<sequence>MSRNFDKARKLLLRKNINRCSICKEPILGELHHLGNTTVTLSAYTCLGYDAKRKLQFTTGCCQHLVLEVVEIGMVGELSEEEMKEAMEQHPLHDSFNLSSA</sequence>
<dbReference type="EMBL" id="NWTN01000066">
    <property type="protein sequence ID" value="PRQ64428.1"/>
    <property type="molecule type" value="Genomic_DNA"/>
</dbReference>
<evidence type="ECO:0000313" key="2">
    <source>
        <dbReference type="EMBL" id="PRQ64428.1"/>
    </source>
</evidence>
<dbReference type="RefSeq" id="WP_096444518.1">
    <property type="nucleotide sequence ID" value="NZ_NWTN01000008.1"/>
</dbReference>
<keyword evidence="5" id="KW-1185">Reference proteome</keyword>
<gene>
    <name evidence="4" type="ORF">COR51_14800</name>
    <name evidence="3" type="ORF">COR51_27310</name>
    <name evidence="2" type="ORF">COR51_27590</name>
    <name evidence="1" type="ORF">COR51_27610</name>
</gene>
<protein>
    <submittedName>
        <fullName evidence="3">Uncharacterized protein</fullName>
    </submittedName>
</protein>
<evidence type="ECO:0000313" key="5">
    <source>
        <dbReference type="Proteomes" id="UP000238163"/>
    </source>
</evidence>
<accession>A0ABX5D756</accession>
<reference evidence="3 5" key="1">
    <citation type="submission" date="2017-09" db="EMBL/GenBank/DDBJ databases">
        <authorList>
            <person name="Girard L."/>
            <person name="Lami R."/>
            <person name="Suzuki M."/>
            <person name="Baudart J."/>
        </authorList>
    </citation>
    <scope>NUCLEOTIDE SEQUENCE</scope>
    <source>
        <strain evidence="3 5">17LN0615E</strain>
    </source>
</reference>
<name>A0ABX5D756_9VIBR</name>
<proteinExistence type="predicted"/>
<reference evidence="3 5" key="2">
    <citation type="submission" date="2018-03" db="EMBL/GenBank/DDBJ databases">
        <title>Genetic Diversity and Phenotypic Plasticity of AHL Mediated Quorum Sensing in Environmental Strains of Vibrio mediterranei.</title>
        <authorList>
            <person name="Lantoine F."/>
            <person name="Vouve F."/>
        </authorList>
    </citation>
    <scope>NUCLEOTIDE SEQUENCE [LARGE SCALE GENOMIC DNA]</scope>
    <source>
        <strain evidence="3 5">17LN0615E</strain>
    </source>
</reference>
<evidence type="ECO:0000313" key="4">
    <source>
        <dbReference type="EMBL" id="PRQ67031.1"/>
    </source>
</evidence>
<dbReference type="EMBL" id="NWTN01000052">
    <property type="protein sequence ID" value="PRQ64481.1"/>
    <property type="molecule type" value="Genomic_DNA"/>
</dbReference>
<dbReference type="Proteomes" id="UP000238163">
    <property type="component" value="Unassembled WGS sequence"/>
</dbReference>
<evidence type="ECO:0000313" key="3">
    <source>
        <dbReference type="EMBL" id="PRQ64481.1"/>
    </source>
</evidence>
<evidence type="ECO:0000313" key="1">
    <source>
        <dbReference type="EMBL" id="PRQ64421.1"/>
    </source>
</evidence>
<dbReference type="EMBL" id="NWTN01000068">
    <property type="protein sequence ID" value="PRQ64421.1"/>
    <property type="molecule type" value="Genomic_DNA"/>
</dbReference>
<dbReference type="EMBL" id="NWTN01000008">
    <property type="protein sequence ID" value="PRQ67031.1"/>
    <property type="molecule type" value="Genomic_DNA"/>
</dbReference>
<organism evidence="3 5">
    <name type="scientific">Vibrio mediterranei</name>
    <dbReference type="NCBI Taxonomy" id="689"/>
    <lineage>
        <taxon>Bacteria</taxon>
        <taxon>Pseudomonadati</taxon>
        <taxon>Pseudomonadota</taxon>
        <taxon>Gammaproteobacteria</taxon>
        <taxon>Vibrionales</taxon>
        <taxon>Vibrionaceae</taxon>
        <taxon>Vibrio</taxon>
    </lineage>
</organism>
<comment type="caution">
    <text evidence="3">The sequence shown here is derived from an EMBL/GenBank/DDBJ whole genome shotgun (WGS) entry which is preliminary data.</text>
</comment>